<reference evidence="2 3" key="1">
    <citation type="submission" date="2016-11" db="EMBL/GenBank/DDBJ databases">
        <authorList>
            <person name="Jaros S."/>
            <person name="Januszkiewicz K."/>
            <person name="Wedrychowicz H."/>
        </authorList>
    </citation>
    <scope>NUCLEOTIDE SEQUENCE [LARGE SCALE GENOMIC DNA]</scope>
    <source>
        <strain evidence="2 3">DSM 10068</strain>
    </source>
</reference>
<accession>A0A1M5Z9R9</accession>
<name>A0A1M5Z9R9_9FIRM</name>
<protein>
    <submittedName>
        <fullName evidence="2">WG containing repeat-containing protein</fullName>
    </submittedName>
</protein>
<evidence type="ECO:0000256" key="1">
    <source>
        <dbReference type="SAM" id="SignalP"/>
    </source>
</evidence>
<sequence length="521" mass="56649">MRKRAIAVLLAALLPLLSSCGVHASPPPGSGGPSASPAPVLSPGSGLKVKTDWSALAPYAPDKDVYTRLKEGLMPELVPSKDYGLLLPYVGEVFYDATFTGFDLSYKGLVTADGTMVTDDVYSEAYQATYYGASWDETYSKPLYVLAKYPYVPPDKGQWFGGAWAMHAVCAPDGSWVTPFDYTNVYCLDKVMMLVRDWKTNDVDVMDYGGHILYNLKDLPCADKLDPLFYYRVDETFYGEGYCAVRGGYLNELTGAYHDTGFEYAKLFSDGLAAVKKDGRWGYIDKSFKFVIAPMAAQYAGAFHNGRAYVDLSGGQGKLIDKKGHTLLTAWSIGFYDTDESGRIAYADSAGKIHVLDNNLKELGAADETALSYIPGGGVCVRADGKTTLYFKDKTYELPGDCLVTSARGNFIVCQFPADEKACLMTLDGKTLAETGYDDIIKDVVTGPSGKTAVILASSDYERPSYGVYAADGTKLFSGGGNAEYNALSGLLCVYDNRFFAYADFDGNIVFRLSLLNSLPD</sequence>
<keyword evidence="1" id="KW-0732">Signal</keyword>
<evidence type="ECO:0000313" key="3">
    <source>
        <dbReference type="Proteomes" id="UP000183995"/>
    </source>
</evidence>
<feature type="chain" id="PRO_5011957507" evidence="1">
    <location>
        <begin position="25"/>
        <end position="521"/>
    </location>
</feature>
<dbReference type="RefSeq" id="WP_073081687.1">
    <property type="nucleotide sequence ID" value="NZ_FQXV01000015.1"/>
</dbReference>
<dbReference type="Pfam" id="PF14903">
    <property type="entry name" value="WG_beta_rep"/>
    <property type="match status" value="1"/>
</dbReference>
<gene>
    <name evidence="2" type="ORF">SAMN02745823_03386</name>
</gene>
<evidence type="ECO:0000313" key="2">
    <source>
        <dbReference type="EMBL" id="SHI20633.1"/>
    </source>
</evidence>
<dbReference type="PROSITE" id="PS51257">
    <property type="entry name" value="PROKAR_LIPOPROTEIN"/>
    <property type="match status" value="1"/>
</dbReference>
<proteinExistence type="predicted"/>
<feature type="signal peptide" evidence="1">
    <location>
        <begin position="1"/>
        <end position="24"/>
    </location>
</feature>
<dbReference type="EMBL" id="FQXV01000015">
    <property type="protein sequence ID" value="SHI20633.1"/>
    <property type="molecule type" value="Genomic_DNA"/>
</dbReference>
<dbReference type="InterPro" id="IPR032774">
    <property type="entry name" value="WG_beta_rep"/>
</dbReference>
<dbReference type="Proteomes" id="UP000183995">
    <property type="component" value="Unassembled WGS sequence"/>
</dbReference>
<dbReference type="STRING" id="1123282.SAMN02745823_03386"/>
<dbReference type="AlphaFoldDB" id="A0A1M5Z9R9"/>
<organism evidence="2 3">
    <name type="scientific">Sporobacter termitidis DSM 10068</name>
    <dbReference type="NCBI Taxonomy" id="1123282"/>
    <lineage>
        <taxon>Bacteria</taxon>
        <taxon>Bacillati</taxon>
        <taxon>Bacillota</taxon>
        <taxon>Clostridia</taxon>
        <taxon>Eubacteriales</taxon>
        <taxon>Oscillospiraceae</taxon>
        <taxon>Sporobacter</taxon>
    </lineage>
</organism>
<keyword evidence="3" id="KW-1185">Reference proteome</keyword>